<feature type="domain" description="Response regulatory" evidence="2">
    <location>
        <begin position="11"/>
        <end position="136"/>
    </location>
</feature>
<dbReference type="InterPro" id="IPR001789">
    <property type="entry name" value="Sig_transdc_resp-reg_receiver"/>
</dbReference>
<proteinExistence type="predicted"/>
<reference evidence="3 4" key="1">
    <citation type="submission" date="2019-07" db="EMBL/GenBank/DDBJ databases">
        <title>Cryptosporangium phraense sp. nov., isolated from plant litter.</title>
        <authorList>
            <person name="Suriyachadkun C."/>
        </authorList>
    </citation>
    <scope>NUCLEOTIDE SEQUENCE [LARGE SCALE GENOMIC DNA]</scope>
    <source>
        <strain evidence="3 4">A-T 5661</strain>
    </source>
</reference>
<evidence type="ECO:0000256" key="1">
    <source>
        <dbReference type="PROSITE-ProRule" id="PRU00169"/>
    </source>
</evidence>
<keyword evidence="4" id="KW-1185">Reference proteome</keyword>
<evidence type="ECO:0000313" key="4">
    <source>
        <dbReference type="Proteomes" id="UP000317982"/>
    </source>
</evidence>
<dbReference type="PROSITE" id="PS50110">
    <property type="entry name" value="RESPONSE_REGULATORY"/>
    <property type="match status" value="1"/>
</dbReference>
<organism evidence="3 4">
    <name type="scientific">Cryptosporangium phraense</name>
    <dbReference type="NCBI Taxonomy" id="2593070"/>
    <lineage>
        <taxon>Bacteria</taxon>
        <taxon>Bacillati</taxon>
        <taxon>Actinomycetota</taxon>
        <taxon>Actinomycetes</taxon>
        <taxon>Cryptosporangiales</taxon>
        <taxon>Cryptosporangiaceae</taxon>
        <taxon>Cryptosporangium</taxon>
    </lineage>
</organism>
<dbReference type="SMART" id="SM00448">
    <property type="entry name" value="REC"/>
    <property type="match status" value="1"/>
</dbReference>
<keyword evidence="1" id="KW-0597">Phosphoprotein</keyword>
<dbReference type="GO" id="GO:0000160">
    <property type="term" value="P:phosphorelay signal transduction system"/>
    <property type="evidence" value="ECO:0007669"/>
    <property type="project" value="InterPro"/>
</dbReference>
<dbReference type="Proteomes" id="UP000317982">
    <property type="component" value="Unassembled WGS sequence"/>
</dbReference>
<dbReference type="InterPro" id="IPR011006">
    <property type="entry name" value="CheY-like_superfamily"/>
</dbReference>
<dbReference type="AlphaFoldDB" id="A0A545AMQ7"/>
<dbReference type="InterPro" id="IPR052893">
    <property type="entry name" value="TCS_response_regulator"/>
</dbReference>
<gene>
    <name evidence="3" type="ORF">FL583_24260</name>
</gene>
<dbReference type="EMBL" id="VIRS01000018">
    <property type="protein sequence ID" value="TQS42541.1"/>
    <property type="molecule type" value="Genomic_DNA"/>
</dbReference>
<sequence>MMQLSPPTPFEVLIVDDDAGDVLIIEEALSTHGLGSTLHVVADGVGAMEFLRREGEHRNAPRPHLVLLDLNMPRKSGREVLEELKRDDDLASIPVVVLTTSSADEDILRSYDLHANAYVTKPVDFAEFEGVVVQIEQFYGQTAQLPGRRRDL</sequence>
<accession>A0A545AMQ7</accession>
<evidence type="ECO:0000313" key="3">
    <source>
        <dbReference type="EMBL" id="TQS42541.1"/>
    </source>
</evidence>
<dbReference type="PANTHER" id="PTHR44520">
    <property type="entry name" value="RESPONSE REGULATOR RCP1-RELATED"/>
    <property type="match status" value="1"/>
</dbReference>
<dbReference type="InParanoid" id="A0A545AMQ7"/>
<protein>
    <submittedName>
        <fullName evidence="3">Response regulator</fullName>
    </submittedName>
</protein>
<dbReference type="Pfam" id="PF00072">
    <property type="entry name" value="Response_reg"/>
    <property type="match status" value="1"/>
</dbReference>
<dbReference type="Gene3D" id="3.40.50.2300">
    <property type="match status" value="1"/>
</dbReference>
<name>A0A545AMQ7_9ACTN</name>
<dbReference type="CDD" id="cd17557">
    <property type="entry name" value="REC_Rcp-like"/>
    <property type="match status" value="1"/>
</dbReference>
<dbReference type="PANTHER" id="PTHR44520:SF2">
    <property type="entry name" value="RESPONSE REGULATOR RCP1"/>
    <property type="match status" value="1"/>
</dbReference>
<dbReference type="RefSeq" id="WP_142707230.1">
    <property type="nucleotide sequence ID" value="NZ_VIRS01000018.1"/>
</dbReference>
<evidence type="ECO:0000259" key="2">
    <source>
        <dbReference type="PROSITE" id="PS50110"/>
    </source>
</evidence>
<dbReference type="SUPFAM" id="SSF52172">
    <property type="entry name" value="CheY-like"/>
    <property type="match status" value="1"/>
</dbReference>
<comment type="caution">
    <text evidence="3">The sequence shown here is derived from an EMBL/GenBank/DDBJ whole genome shotgun (WGS) entry which is preliminary data.</text>
</comment>
<dbReference type="OrthoDB" id="9793549at2"/>
<feature type="modified residue" description="4-aspartylphosphate" evidence="1">
    <location>
        <position position="69"/>
    </location>
</feature>